<protein>
    <recommendedName>
        <fullName evidence="10">Phosphomethylpyrimidine synthase</fullName>
        <ecNumber evidence="10">4.1.99.17</ecNumber>
    </recommendedName>
    <alternativeName>
        <fullName evidence="10">Hydroxymethylpyrimidine phosphate synthase</fullName>
        <shortName evidence="10">HMP-P synthase</shortName>
        <shortName evidence="10">HMP-phosphate synthase</shortName>
        <shortName evidence="10">HMPP synthase</shortName>
    </alternativeName>
    <alternativeName>
        <fullName evidence="10">Thiamine biosynthesis protein ThiC</fullName>
    </alternativeName>
</protein>
<dbReference type="HAMAP" id="MF_00089">
    <property type="entry name" value="ThiC"/>
    <property type="match status" value="1"/>
</dbReference>
<dbReference type="SFLD" id="SFLDS00113">
    <property type="entry name" value="Radical_SAM_Phosphomethylpyrim"/>
    <property type="match status" value="1"/>
</dbReference>
<reference evidence="11 12" key="1">
    <citation type="journal article" date="2018" name="Sci. Rep.">
        <title>Genome Features and Biochemical Characteristics of a Robust, Fast Growing and Naturally Transformable Cyanobacterium Synechococcus elongatus PCC 11801 Isolated from India.</title>
        <authorList>
            <person name="Jaiswal D."/>
            <person name="Sengupta A."/>
            <person name="Sohoni S."/>
            <person name="Sengupta S."/>
            <person name="Phadnavis A.G."/>
            <person name="Pakrasi H.B."/>
            <person name="Wangikar P.P."/>
        </authorList>
    </citation>
    <scope>NUCLEOTIDE SEQUENCE [LARGE SCALE GENOMIC DNA]</scope>
    <source>
        <strain evidence="11 12">PCC 11801</strain>
    </source>
</reference>
<keyword evidence="3 10" id="KW-0949">S-adenosyl-L-methionine</keyword>
<dbReference type="SFLD" id="SFLDG01114">
    <property type="entry name" value="phosphomethylpyrimidine_syntha"/>
    <property type="match status" value="1"/>
</dbReference>
<dbReference type="GO" id="GO:0008270">
    <property type="term" value="F:zinc ion binding"/>
    <property type="evidence" value="ECO:0007669"/>
    <property type="project" value="UniProtKB-UniRule"/>
</dbReference>
<feature type="binding site" evidence="10">
    <location>
        <position position="343"/>
    </location>
    <ligand>
        <name>Zn(2+)</name>
        <dbReference type="ChEBI" id="CHEBI:29105"/>
    </ligand>
</feature>
<dbReference type="InterPro" id="IPR002817">
    <property type="entry name" value="ThiC/BzaA/B"/>
</dbReference>
<dbReference type="NCBIfam" id="NF009895">
    <property type="entry name" value="PRK13352.1"/>
    <property type="match status" value="1"/>
</dbReference>
<dbReference type="Proteomes" id="UP000267249">
    <property type="component" value="Chromosome"/>
</dbReference>
<keyword evidence="9 10" id="KW-0456">Lyase</keyword>
<keyword evidence="6 10" id="KW-0784">Thiamine biosynthesis</keyword>
<comment type="cofactor">
    <cofactor evidence="10">
        <name>[4Fe-4S] cluster</name>
        <dbReference type="ChEBI" id="CHEBI:49883"/>
    </cofactor>
    <text evidence="10">Binds 1 [4Fe-4S] cluster per subunit. The cluster is coordinated with 3 cysteines and an exchangeable S-adenosyl-L-methionine.</text>
</comment>
<dbReference type="InterPro" id="IPR038521">
    <property type="entry name" value="ThiC/Bza_core_dom"/>
</dbReference>
<dbReference type="PANTHER" id="PTHR30557:SF1">
    <property type="entry name" value="PHOSPHOMETHYLPYRIMIDINE SYNTHASE, CHLOROPLASTIC"/>
    <property type="match status" value="1"/>
</dbReference>
<proteinExistence type="inferred from homology"/>
<feature type="binding site" evidence="10">
    <location>
        <begin position="236"/>
        <end position="239"/>
    </location>
    <ligand>
        <name>substrate</name>
    </ligand>
</feature>
<sequence length="456" mass="50921">MRSDWIAPRRGQVNVTQMHYARQGVITEEMDFVARRENLPAELIRDEVARGRMIIPANINHTNLEPMAIGIASKCKVNANIGASPNASDINEEVEKLKLAVKYGADTVMDLSTGGGNLDEIRTAIINASPVPIGTVPVYQALESVHGRIEKLSADDFLHVIEKHCEQGVDYQTIHAGLLIEHLPKVKSRITGIVSRGGGIIAQWMLYHHKQNPLYTHFRDIIEIFKRYDCSFSLGDSLRPGCLHDASDDAQLSELKTLGQLTRVAWEHDVQVMVEGPGHVPMDQIEFNVRKQMEECSEAPFYVLGPLVTDIAPGYDHITSAIGAAMAGWYGTAMLCYVTPKEHLGLPNAEDVRNGLIAYKIAAHAADIARHRPGARDRDDELSRARYAFDWNRQFDLSLDPERAREYHDETLPADIYKTAEFCSMCGPKHCPMQTKITEEDLTELEKFLQKDGALA</sequence>
<dbReference type="GO" id="GO:0009228">
    <property type="term" value="P:thiamine biosynthetic process"/>
    <property type="evidence" value="ECO:0007669"/>
    <property type="project" value="UniProtKB-UniRule"/>
</dbReference>
<dbReference type="InterPro" id="IPR037509">
    <property type="entry name" value="ThiC"/>
</dbReference>
<feature type="binding site" evidence="10">
    <location>
        <begin position="195"/>
        <end position="197"/>
    </location>
    <ligand>
        <name>substrate</name>
    </ligand>
</feature>
<dbReference type="Gene3D" id="3.20.20.540">
    <property type="entry name" value="Radical SAM ThiC family, central domain"/>
    <property type="match status" value="1"/>
</dbReference>
<feature type="binding site" evidence="10">
    <location>
        <position position="109"/>
    </location>
    <ligand>
        <name>substrate</name>
    </ligand>
</feature>
<comment type="function">
    <text evidence="1 10">Catalyzes the synthesis of the hydroxymethylpyrimidine phosphate (HMP-P) moiety of thiamine from aminoimidazole ribotide (AIR) in a radical S-adenosyl-L-methionine (SAM)-dependent reaction.</text>
</comment>
<dbReference type="NCBIfam" id="NF006763">
    <property type="entry name" value="PRK09284.1"/>
    <property type="match status" value="1"/>
</dbReference>
<dbReference type="SFLD" id="SFLDF00407">
    <property type="entry name" value="phosphomethylpyrimidine_syntha"/>
    <property type="match status" value="1"/>
</dbReference>
<dbReference type="AlphaFoldDB" id="A0AAN1QQ07"/>
<dbReference type="GO" id="GO:0051539">
    <property type="term" value="F:4 iron, 4 sulfur cluster binding"/>
    <property type="evidence" value="ECO:0007669"/>
    <property type="project" value="UniProtKB-KW"/>
</dbReference>
<feature type="binding site" evidence="10">
    <location>
        <position position="139"/>
    </location>
    <ligand>
        <name>substrate</name>
    </ligand>
</feature>
<gene>
    <name evidence="10 11" type="primary">thiC</name>
    <name evidence="11" type="ORF">DOP62_12325</name>
</gene>
<dbReference type="EMBL" id="CP030139">
    <property type="protein sequence ID" value="AZB73389.1"/>
    <property type="molecule type" value="Genomic_DNA"/>
</dbReference>
<keyword evidence="2 10" id="KW-0004">4Fe-4S</keyword>
<keyword evidence="8 10" id="KW-0411">Iron-sulfur</keyword>
<evidence type="ECO:0000256" key="4">
    <source>
        <dbReference type="ARBA" id="ARBA00022723"/>
    </source>
</evidence>
<dbReference type="GO" id="GO:0005829">
    <property type="term" value="C:cytosol"/>
    <property type="evidence" value="ECO:0007669"/>
    <property type="project" value="TreeGrafter"/>
</dbReference>
<dbReference type="NCBIfam" id="TIGR00190">
    <property type="entry name" value="thiC"/>
    <property type="match status" value="1"/>
</dbReference>
<comment type="catalytic activity">
    <reaction evidence="10">
        <text>5-amino-1-(5-phospho-beta-D-ribosyl)imidazole + S-adenosyl-L-methionine = 4-amino-2-methyl-5-(phosphooxymethyl)pyrimidine + CO + 5'-deoxyadenosine + formate + L-methionine + 3 H(+)</text>
        <dbReference type="Rhea" id="RHEA:24840"/>
        <dbReference type="ChEBI" id="CHEBI:15378"/>
        <dbReference type="ChEBI" id="CHEBI:15740"/>
        <dbReference type="ChEBI" id="CHEBI:17245"/>
        <dbReference type="ChEBI" id="CHEBI:17319"/>
        <dbReference type="ChEBI" id="CHEBI:57844"/>
        <dbReference type="ChEBI" id="CHEBI:58354"/>
        <dbReference type="ChEBI" id="CHEBI:59789"/>
        <dbReference type="ChEBI" id="CHEBI:137981"/>
        <dbReference type="EC" id="4.1.99.17"/>
    </reaction>
</comment>
<evidence type="ECO:0000313" key="11">
    <source>
        <dbReference type="EMBL" id="AZB73389.1"/>
    </source>
</evidence>
<evidence type="ECO:0000256" key="10">
    <source>
        <dbReference type="HAMAP-Rule" id="MF_00089"/>
    </source>
</evidence>
<comment type="pathway">
    <text evidence="10">Cofactor biosynthesis; thiamine diphosphate biosynthesis.</text>
</comment>
<evidence type="ECO:0000256" key="1">
    <source>
        <dbReference type="ARBA" id="ARBA00003175"/>
    </source>
</evidence>
<comment type="similarity">
    <text evidence="10">Belongs to the ThiC family.</text>
</comment>
<feature type="binding site" evidence="10">
    <location>
        <position position="80"/>
    </location>
    <ligand>
        <name>substrate</name>
    </ligand>
</feature>
<dbReference type="Pfam" id="PF01964">
    <property type="entry name" value="ThiC_Rad_SAM"/>
    <property type="match status" value="1"/>
</dbReference>
<feature type="binding site" evidence="10">
    <location>
        <position position="175"/>
    </location>
    <ligand>
        <name>substrate</name>
    </ligand>
</feature>
<evidence type="ECO:0000256" key="5">
    <source>
        <dbReference type="ARBA" id="ARBA00022833"/>
    </source>
</evidence>
<keyword evidence="4 10" id="KW-0479">Metal-binding</keyword>
<keyword evidence="7 10" id="KW-0408">Iron</keyword>
<evidence type="ECO:0000256" key="8">
    <source>
        <dbReference type="ARBA" id="ARBA00023014"/>
    </source>
</evidence>
<dbReference type="PANTHER" id="PTHR30557">
    <property type="entry name" value="THIAMINE BIOSYNTHESIS PROTEIN THIC"/>
    <property type="match status" value="1"/>
</dbReference>
<feature type="binding site" evidence="10">
    <location>
        <position position="275"/>
    </location>
    <ligand>
        <name>substrate</name>
    </ligand>
</feature>
<evidence type="ECO:0000313" key="12">
    <source>
        <dbReference type="Proteomes" id="UP000267249"/>
    </source>
</evidence>
<feature type="binding site" evidence="10">
    <location>
        <position position="431"/>
    </location>
    <ligand>
        <name>[4Fe-4S] cluster</name>
        <dbReference type="ChEBI" id="CHEBI:49883"/>
        <note>4Fe-4S-S-AdoMet</note>
    </ligand>
</feature>
<evidence type="ECO:0000256" key="2">
    <source>
        <dbReference type="ARBA" id="ARBA00022485"/>
    </source>
</evidence>
<feature type="binding site" evidence="10">
    <location>
        <position position="302"/>
    </location>
    <ligand>
        <name>substrate</name>
    </ligand>
</feature>
<keyword evidence="5 10" id="KW-0862">Zinc</keyword>
<dbReference type="Gene3D" id="6.10.250.620">
    <property type="match status" value="1"/>
</dbReference>
<accession>A0AAN1QQ07</accession>
<feature type="binding site" evidence="10">
    <location>
        <position position="423"/>
    </location>
    <ligand>
        <name>[4Fe-4S] cluster</name>
        <dbReference type="ChEBI" id="CHEBI:49883"/>
        <note>4Fe-4S-S-AdoMet</note>
    </ligand>
</feature>
<dbReference type="FunFam" id="3.20.20.540:FF:000001">
    <property type="entry name" value="Phosphomethylpyrimidine synthase"/>
    <property type="match status" value="1"/>
</dbReference>
<dbReference type="GO" id="GO:0009229">
    <property type="term" value="P:thiamine diphosphate biosynthetic process"/>
    <property type="evidence" value="ECO:0007669"/>
    <property type="project" value="UniProtKB-UniRule"/>
</dbReference>
<feature type="binding site" evidence="10">
    <location>
        <position position="279"/>
    </location>
    <ligand>
        <name>Zn(2+)</name>
        <dbReference type="ChEBI" id="CHEBI:29105"/>
    </ligand>
</feature>
<evidence type="ECO:0000256" key="6">
    <source>
        <dbReference type="ARBA" id="ARBA00022977"/>
    </source>
</evidence>
<organism evidence="11 12">
    <name type="scientific">Synechococcus elongatus PCC 11801</name>
    <dbReference type="NCBI Taxonomy" id="2219813"/>
    <lineage>
        <taxon>Bacteria</taxon>
        <taxon>Bacillati</taxon>
        <taxon>Cyanobacteriota</taxon>
        <taxon>Cyanophyceae</taxon>
        <taxon>Synechococcales</taxon>
        <taxon>Synechococcaceae</taxon>
        <taxon>Synechococcus</taxon>
    </lineage>
</organism>
<dbReference type="RefSeq" id="WP_208674183.1">
    <property type="nucleotide sequence ID" value="NZ_CP030139.2"/>
</dbReference>
<dbReference type="GO" id="GO:0070284">
    <property type="term" value="F:phosphomethylpyrimidine synthase activity"/>
    <property type="evidence" value="ECO:0007669"/>
    <property type="project" value="UniProtKB-EC"/>
</dbReference>
<dbReference type="EC" id="4.1.99.17" evidence="10"/>
<evidence type="ECO:0000256" key="9">
    <source>
        <dbReference type="ARBA" id="ARBA00023239"/>
    </source>
</evidence>
<name>A0AAN1QQ07_SYNEL</name>
<evidence type="ECO:0000256" key="3">
    <source>
        <dbReference type="ARBA" id="ARBA00022691"/>
    </source>
</evidence>
<evidence type="ECO:0000256" key="7">
    <source>
        <dbReference type="ARBA" id="ARBA00023004"/>
    </source>
</evidence>
<feature type="binding site" evidence="10">
    <location>
        <position position="426"/>
    </location>
    <ligand>
        <name>[4Fe-4S] cluster</name>
        <dbReference type="ChEBI" id="CHEBI:49883"/>
        <note>4Fe-4S-S-AdoMet</note>
    </ligand>
</feature>